<keyword evidence="3" id="KW-1185">Reference proteome</keyword>
<proteinExistence type="predicted"/>
<accession>A0ABS9H7I9</accession>
<dbReference type="EMBL" id="JAKJHZ010000001">
    <property type="protein sequence ID" value="MCF6375983.1"/>
    <property type="molecule type" value="Genomic_DNA"/>
</dbReference>
<feature type="signal peptide" evidence="1">
    <location>
        <begin position="1"/>
        <end position="22"/>
    </location>
</feature>
<evidence type="ECO:0000313" key="3">
    <source>
        <dbReference type="Proteomes" id="UP001201161"/>
    </source>
</evidence>
<evidence type="ECO:0008006" key="4">
    <source>
        <dbReference type="Google" id="ProtNLM"/>
    </source>
</evidence>
<gene>
    <name evidence="2" type="ORF">L2K70_00015</name>
</gene>
<reference evidence="2 3" key="1">
    <citation type="submission" date="2022-01" db="EMBL/GenBank/DDBJ databases">
        <title>Nocardioides sp. nov., an actinomycete isolated from mining soil.</title>
        <authorList>
            <person name="Liu L."/>
        </authorList>
    </citation>
    <scope>NUCLEOTIDE SEQUENCE [LARGE SCALE GENOMIC DNA]</scope>
    <source>
        <strain evidence="2 3">KLBMP 9356</strain>
    </source>
</reference>
<evidence type="ECO:0000313" key="2">
    <source>
        <dbReference type="EMBL" id="MCF6375983.1"/>
    </source>
</evidence>
<comment type="caution">
    <text evidence="2">The sequence shown here is derived from an EMBL/GenBank/DDBJ whole genome shotgun (WGS) entry which is preliminary data.</text>
</comment>
<dbReference type="RefSeq" id="WP_236397136.1">
    <property type="nucleotide sequence ID" value="NZ_JAKJHZ010000001.1"/>
</dbReference>
<evidence type="ECO:0000256" key="1">
    <source>
        <dbReference type="SAM" id="SignalP"/>
    </source>
</evidence>
<dbReference type="Proteomes" id="UP001201161">
    <property type="component" value="Unassembled WGS sequence"/>
</dbReference>
<feature type="chain" id="PRO_5046782340" description="Lipoprotein" evidence="1">
    <location>
        <begin position="23"/>
        <end position="151"/>
    </location>
</feature>
<protein>
    <recommendedName>
        <fullName evidence="4">Lipoprotein</fullName>
    </recommendedName>
</protein>
<sequence>MPSARRLPICWVVAGIALVSSACSGRAPAPAGYDRIGAAGDDVVYARSSQDDRGSWVDVVVRSGEGDNLCDARGPLLVDAARNVPALCSDLTPEANVYLVQVLKTAPATPICHQDGTPLAATRLKTDDTWSVDFVISVDRSVRDDPMIVPC</sequence>
<name>A0ABS9H7I9_9ACTN</name>
<organism evidence="2 3">
    <name type="scientific">Nocardioides potassii</name>
    <dbReference type="NCBI Taxonomy" id="2911371"/>
    <lineage>
        <taxon>Bacteria</taxon>
        <taxon>Bacillati</taxon>
        <taxon>Actinomycetota</taxon>
        <taxon>Actinomycetes</taxon>
        <taxon>Propionibacteriales</taxon>
        <taxon>Nocardioidaceae</taxon>
        <taxon>Nocardioides</taxon>
    </lineage>
</organism>
<keyword evidence="1" id="KW-0732">Signal</keyword>
<dbReference type="PROSITE" id="PS51257">
    <property type="entry name" value="PROKAR_LIPOPROTEIN"/>
    <property type="match status" value="1"/>
</dbReference>